<gene>
    <name evidence="1" type="ORF">BJY01DRAFT_228129</name>
</gene>
<evidence type="ECO:0000313" key="1">
    <source>
        <dbReference type="EMBL" id="KAL2829058.1"/>
    </source>
</evidence>
<accession>A0ABR4IMQ7</accession>
<comment type="caution">
    <text evidence="1">The sequence shown here is derived from an EMBL/GenBank/DDBJ whole genome shotgun (WGS) entry which is preliminary data.</text>
</comment>
<protein>
    <submittedName>
        <fullName evidence="1">Uncharacterized protein</fullName>
    </submittedName>
</protein>
<reference evidence="1 2" key="1">
    <citation type="submission" date="2024-07" db="EMBL/GenBank/DDBJ databases">
        <title>Section-level genome sequencing and comparative genomics of Aspergillus sections Usti and Cavernicolus.</title>
        <authorList>
            <consortium name="Lawrence Berkeley National Laboratory"/>
            <person name="Nybo J.L."/>
            <person name="Vesth T.C."/>
            <person name="Theobald S."/>
            <person name="Frisvad J.C."/>
            <person name="Larsen T.O."/>
            <person name="Kjaerboelling I."/>
            <person name="Rothschild-Mancinelli K."/>
            <person name="Lyhne E.K."/>
            <person name="Kogle M.E."/>
            <person name="Barry K."/>
            <person name="Clum A."/>
            <person name="Na H."/>
            <person name="Ledsgaard L."/>
            <person name="Lin J."/>
            <person name="Lipzen A."/>
            <person name="Kuo A."/>
            <person name="Riley R."/>
            <person name="Mondo S."/>
            <person name="Labutti K."/>
            <person name="Haridas S."/>
            <person name="Pangalinan J."/>
            <person name="Salamov A.A."/>
            <person name="Simmons B.A."/>
            <person name="Magnuson J.K."/>
            <person name="Chen J."/>
            <person name="Drula E."/>
            <person name="Henrissat B."/>
            <person name="Wiebenga A."/>
            <person name="Lubbers R.J."/>
            <person name="Gomes A.C."/>
            <person name="Makela M.R."/>
            <person name="Stajich J."/>
            <person name="Grigoriev I.V."/>
            <person name="Mortensen U.H."/>
            <person name="De Vries R.P."/>
            <person name="Baker S.E."/>
            <person name="Andersen M.R."/>
        </authorList>
    </citation>
    <scope>NUCLEOTIDE SEQUENCE [LARGE SCALE GENOMIC DNA]</scope>
    <source>
        <strain evidence="1 2">CBS 123904</strain>
    </source>
</reference>
<dbReference type="EMBL" id="JBFXLU010000346">
    <property type="protein sequence ID" value="KAL2829058.1"/>
    <property type="molecule type" value="Genomic_DNA"/>
</dbReference>
<keyword evidence="2" id="KW-1185">Reference proteome</keyword>
<evidence type="ECO:0000313" key="2">
    <source>
        <dbReference type="Proteomes" id="UP001610446"/>
    </source>
</evidence>
<name>A0ABR4IMQ7_9EURO</name>
<sequence length="83" mass="9737">MSSVWRSCYFLMTFLRINFDFLGNQGKGIWHISRCVVEGDLSSLINLAICRYGYSHHEMSVGVFIQKNPSDFFRTVVTYFGRW</sequence>
<proteinExistence type="predicted"/>
<organism evidence="1 2">
    <name type="scientific">Aspergillus pseudoustus</name>
    <dbReference type="NCBI Taxonomy" id="1810923"/>
    <lineage>
        <taxon>Eukaryota</taxon>
        <taxon>Fungi</taxon>
        <taxon>Dikarya</taxon>
        <taxon>Ascomycota</taxon>
        <taxon>Pezizomycotina</taxon>
        <taxon>Eurotiomycetes</taxon>
        <taxon>Eurotiomycetidae</taxon>
        <taxon>Eurotiales</taxon>
        <taxon>Aspergillaceae</taxon>
        <taxon>Aspergillus</taxon>
        <taxon>Aspergillus subgen. Nidulantes</taxon>
    </lineage>
</organism>
<dbReference type="Proteomes" id="UP001610446">
    <property type="component" value="Unassembled WGS sequence"/>
</dbReference>